<dbReference type="OrthoDB" id="10553396at2759"/>
<dbReference type="AlphaFoldDB" id="C1EJA8"/>
<dbReference type="OMA" id="AATMRPW"/>
<proteinExistence type="predicted"/>
<sequence>MYTMIDAIGARTGARAARAPNSHRVRPQLCLGSARQLQGSRTYPSSKPFAVATTCVAQPPRDCIPRAARSLHQPASLAAAAAAADAKELMSVAGGVLGGGEARRMRFDVAMKNLASEVHGAYGEFPLTGLLKLLEHPAVDEALHAAEHKEGSVDEADKISRAHAFFEDCDPSVDGSCDLEHTADAFQPSLVDIGSGAGRLVLAAATMRPWRSVVGIEASKPLAGLAAAAIERLEASGVVEKGVLSSVHADANLTGGRLTTVIAQDVRTKEAHVVDPAGEGEQGGDIASAASALAGADLAIAYSTAFPSPDGLRLPYLSAALSAVMRPGTIAVTCDKWLVGRRFEFVDMVKLQGEDGPDDVIRAFIWRLRGEAPVAAAGDSTPGVEVVAKELESILYDYMDEDDACSQNPDAAMALLEDLEDELSVMDTMDEDGLLDGACVNSGELAAS</sequence>
<dbReference type="InParanoid" id="C1EJA8"/>
<organism evidence="1 2">
    <name type="scientific">Micromonas commoda (strain RCC299 / NOUM17 / CCMP2709)</name>
    <name type="common">Picoplanktonic green alga</name>
    <dbReference type="NCBI Taxonomy" id="296587"/>
    <lineage>
        <taxon>Eukaryota</taxon>
        <taxon>Viridiplantae</taxon>
        <taxon>Chlorophyta</taxon>
        <taxon>Mamiellophyceae</taxon>
        <taxon>Mamiellales</taxon>
        <taxon>Mamiellaceae</taxon>
        <taxon>Micromonas</taxon>
    </lineage>
</organism>
<dbReference type="GeneID" id="8249827"/>
<dbReference type="RefSeq" id="XP_002506748.1">
    <property type="nucleotide sequence ID" value="XM_002506702.1"/>
</dbReference>
<dbReference type="SUPFAM" id="SSF53335">
    <property type="entry name" value="S-adenosyl-L-methionine-dependent methyltransferases"/>
    <property type="match status" value="2"/>
</dbReference>
<evidence type="ECO:0008006" key="3">
    <source>
        <dbReference type="Google" id="ProtNLM"/>
    </source>
</evidence>
<dbReference type="EMBL" id="CP001334">
    <property type="protein sequence ID" value="ACO68006.1"/>
    <property type="molecule type" value="Genomic_DNA"/>
</dbReference>
<gene>
    <name evidence="1" type="ORF">MICPUN_106628</name>
</gene>
<dbReference type="Gene3D" id="3.40.50.150">
    <property type="entry name" value="Vaccinia Virus protein VP39"/>
    <property type="match status" value="1"/>
</dbReference>
<name>C1EJA8_MICCC</name>
<reference evidence="1 2" key="1">
    <citation type="journal article" date="2009" name="Science">
        <title>Green evolution and dynamic adaptations revealed by genomes of the marine picoeukaryotes Micromonas.</title>
        <authorList>
            <person name="Worden A.Z."/>
            <person name="Lee J.H."/>
            <person name="Mock T."/>
            <person name="Rouze P."/>
            <person name="Simmons M.P."/>
            <person name="Aerts A.L."/>
            <person name="Allen A.E."/>
            <person name="Cuvelier M.L."/>
            <person name="Derelle E."/>
            <person name="Everett M.V."/>
            <person name="Foulon E."/>
            <person name="Grimwood J."/>
            <person name="Gundlach H."/>
            <person name="Henrissat B."/>
            <person name="Napoli C."/>
            <person name="McDonald S.M."/>
            <person name="Parker M.S."/>
            <person name="Rombauts S."/>
            <person name="Salamov A."/>
            <person name="Von Dassow P."/>
            <person name="Badger J.H."/>
            <person name="Coutinho P.M."/>
            <person name="Demir E."/>
            <person name="Dubchak I."/>
            <person name="Gentemann C."/>
            <person name="Eikrem W."/>
            <person name="Gready J.E."/>
            <person name="John U."/>
            <person name="Lanier W."/>
            <person name="Lindquist E.A."/>
            <person name="Lucas S."/>
            <person name="Mayer K.F."/>
            <person name="Moreau H."/>
            <person name="Not F."/>
            <person name="Otillar R."/>
            <person name="Panaud O."/>
            <person name="Pangilinan J."/>
            <person name="Paulsen I."/>
            <person name="Piegu B."/>
            <person name="Poliakov A."/>
            <person name="Robbens S."/>
            <person name="Schmutz J."/>
            <person name="Toulza E."/>
            <person name="Wyss T."/>
            <person name="Zelensky A."/>
            <person name="Zhou K."/>
            <person name="Armbrust E.V."/>
            <person name="Bhattacharya D."/>
            <person name="Goodenough U.W."/>
            <person name="Van de Peer Y."/>
            <person name="Grigoriev I.V."/>
        </authorList>
    </citation>
    <scope>NUCLEOTIDE SEQUENCE [LARGE SCALE GENOMIC DNA]</scope>
    <source>
        <strain evidence="2">RCC299 / NOUM17</strain>
    </source>
</reference>
<keyword evidence="2" id="KW-1185">Reference proteome</keyword>
<protein>
    <recommendedName>
        <fullName evidence="3">DOT1 domain-containing protein</fullName>
    </recommendedName>
</protein>
<evidence type="ECO:0000313" key="2">
    <source>
        <dbReference type="Proteomes" id="UP000002009"/>
    </source>
</evidence>
<evidence type="ECO:0000313" key="1">
    <source>
        <dbReference type="EMBL" id="ACO68006.1"/>
    </source>
</evidence>
<dbReference type="InterPro" id="IPR029063">
    <property type="entry name" value="SAM-dependent_MTases_sf"/>
</dbReference>
<dbReference type="KEGG" id="mis:MICPUN_106628"/>
<dbReference type="eggNOG" id="ENOG502STIT">
    <property type="taxonomic scope" value="Eukaryota"/>
</dbReference>
<accession>C1EJA8</accession>
<dbReference type="Proteomes" id="UP000002009">
    <property type="component" value="Chromosome 16"/>
</dbReference>